<gene>
    <name evidence="1" type="ORF">POCULU_LOCUS3571</name>
</gene>
<evidence type="ECO:0000313" key="2">
    <source>
        <dbReference type="Proteomes" id="UP000789572"/>
    </source>
</evidence>
<protein>
    <submittedName>
        <fullName evidence="1">5086_t:CDS:1</fullName>
    </submittedName>
</protein>
<dbReference type="EMBL" id="CAJVPJ010000402">
    <property type="protein sequence ID" value="CAG8521012.1"/>
    <property type="molecule type" value="Genomic_DNA"/>
</dbReference>
<accession>A0A9N9A6M1</accession>
<dbReference type="Proteomes" id="UP000789572">
    <property type="component" value="Unassembled WGS sequence"/>
</dbReference>
<name>A0A9N9A6M1_9GLOM</name>
<evidence type="ECO:0000313" key="1">
    <source>
        <dbReference type="EMBL" id="CAG8521012.1"/>
    </source>
</evidence>
<sequence>MDQGDRYWIVGVSGYKVLLGGADDMSILFAVNNEYRQFTADRPRAPTKYQYEQHHDDEPVRLASVLVCPTKEIMGFAIGIFSSDRDREMLTVIVISIEAF</sequence>
<proteinExistence type="predicted"/>
<keyword evidence="2" id="KW-1185">Reference proteome</keyword>
<organism evidence="1 2">
    <name type="scientific">Paraglomus occultum</name>
    <dbReference type="NCBI Taxonomy" id="144539"/>
    <lineage>
        <taxon>Eukaryota</taxon>
        <taxon>Fungi</taxon>
        <taxon>Fungi incertae sedis</taxon>
        <taxon>Mucoromycota</taxon>
        <taxon>Glomeromycotina</taxon>
        <taxon>Glomeromycetes</taxon>
        <taxon>Paraglomerales</taxon>
        <taxon>Paraglomeraceae</taxon>
        <taxon>Paraglomus</taxon>
    </lineage>
</organism>
<comment type="caution">
    <text evidence="1">The sequence shown here is derived from an EMBL/GenBank/DDBJ whole genome shotgun (WGS) entry which is preliminary data.</text>
</comment>
<dbReference type="AlphaFoldDB" id="A0A9N9A6M1"/>
<reference evidence="1" key="1">
    <citation type="submission" date="2021-06" db="EMBL/GenBank/DDBJ databases">
        <authorList>
            <person name="Kallberg Y."/>
            <person name="Tangrot J."/>
            <person name="Rosling A."/>
        </authorList>
    </citation>
    <scope>NUCLEOTIDE SEQUENCE</scope>
    <source>
        <strain evidence="1">IA702</strain>
    </source>
</reference>